<feature type="domain" description="DUF4179" evidence="2">
    <location>
        <begin position="43"/>
        <end position="133"/>
    </location>
</feature>
<feature type="domain" description="DUF5643" evidence="3">
    <location>
        <begin position="225"/>
        <end position="334"/>
    </location>
</feature>
<keyword evidence="5" id="KW-1185">Reference proteome</keyword>
<sequence length="440" mass="50419">MFEKEEGKLEGLRKKYNDIPIPPNVDEYILSGIRKEKRRRATTRWKWGAIAASIFFIVMLTSIRVSPTFADYVSSIPGLQKIVDIVRNDKGLVAAIENDYMQEINKSVEKNGITLTVDAIIMDEDVSLLFYTIVADQDYPSLFLNDPTLISESGEDLQLGYSYSSHSEIKKNEPVTGILTIADYKHGSIPESLQFRTNIKNDFSDVVEDLHVSFSYDKEKFAKIKKVYEVDQTITVEDQKIYVDRMEIRPTRIVVYVEYNNENKQEIFGFDDIQLVDGNGEVWTPTDGLVYDKLDENKIALNFQSNYFAEPNELFLTFTSLRALPKEEIEVTIDLEKNKIVNAPKDGKLAFVDSSFWDVTFELMVDEQDYYHHRPLFHSTFTDANGKEYSFNNSSGSSTEEGIHVKTMGGVNMNEVASPITLTISDYPNRLRKDVRLQLK</sequence>
<dbReference type="InterPro" id="IPR040680">
    <property type="entry name" value="DUF5643"/>
</dbReference>
<dbReference type="KEGG" id="bcoh:BC6307_14210"/>
<evidence type="ECO:0000259" key="2">
    <source>
        <dbReference type="Pfam" id="PF13786"/>
    </source>
</evidence>
<accession>A0A223KS86</accession>
<gene>
    <name evidence="4" type="ORF">BC6307_14210</name>
</gene>
<dbReference type="Pfam" id="PF13786">
    <property type="entry name" value="DUF4179"/>
    <property type="match status" value="1"/>
</dbReference>
<dbReference type="Pfam" id="PF18705">
    <property type="entry name" value="DUF5643"/>
    <property type="match status" value="1"/>
</dbReference>
<protein>
    <recommendedName>
        <fullName evidence="6">DUF4179 domain-containing protein</fullName>
    </recommendedName>
</protein>
<dbReference type="EMBL" id="CP018866">
    <property type="protein sequence ID" value="AST92361.1"/>
    <property type="molecule type" value="Genomic_DNA"/>
</dbReference>
<dbReference type="AlphaFoldDB" id="A0A223KS86"/>
<keyword evidence="1" id="KW-0472">Membrane</keyword>
<feature type="transmembrane region" description="Helical" evidence="1">
    <location>
        <begin position="45"/>
        <end position="65"/>
    </location>
</feature>
<reference evidence="4 5" key="1">
    <citation type="submission" date="2016-12" db="EMBL/GenBank/DDBJ databases">
        <title>The whole genome sequencing and assembly of Bacillus cohnii DSM 6307T strain.</title>
        <authorList>
            <person name="Lee Y.-J."/>
            <person name="Yi H."/>
            <person name="Bahn Y.-S."/>
            <person name="Kim J.F."/>
            <person name="Lee D.-W."/>
        </authorList>
    </citation>
    <scope>NUCLEOTIDE SEQUENCE [LARGE SCALE GENOMIC DNA]</scope>
    <source>
        <strain evidence="4 5">DSM 6307</strain>
    </source>
</reference>
<dbReference type="Proteomes" id="UP000215224">
    <property type="component" value="Chromosome"/>
</dbReference>
<dbReference type="STRING" id="1314751.GCA_001591425_01625"/>
<name>A0A223KS86_9BACI</name>
<evidence type="ECO:0008006" key="6">
    <source>
        <dbReference type="Google" id="ProtNLM"/>
    </source>
</evidence>
<proteinExistence type="predicted"/>
<dbReference type="RefSeq" id="WP_066414477.1">
    <property type="nucleotide sequence ID" value="NZ_CP018866.1"/>
</dbReference>
<keyword evidence="1" id="KW-1133">Transmembrane helix</keyword>
<keyword evidence="1" id="KW-0812">Transmembrane</keyword>
<organism evidence="4 5">
    <name type="scientific">Sutcliffiella cohnii</name>
    <dbReference type="NCBI Taxonomy" id="33932"/>
    <lineage>
        <taxon>Bacteria</taxon>
        <taxon>Bacillati</taxon>
        <taxon>Bacillota</taxon>
        <taxon>Bacilli</taxon>
        <taxon>Bacillales</taxon>
        <taxon>Bacillaceae</taxon>
        <taxon>Sutcliffiella</taxon>
    </lineage>
</organism>
<dbReference type="InterPro" id="IPR025436">
    <property type="entry name" value="DUF4179"/>
</dbReference>
<evidence type="ECO:0000313" key="5">
    <source>
        <dbReference type="Proteomes" id="UP000215224"/>
    </source>
</evidence>
<evidence type="ECO:0000313" key="4">
    <source>
        <dbReference type="EMBL" id="AST92361.1"/>
    </source>
</evidence>
<dbReference type="Gene3D" id="2.60.40.1630">
    <property type="entry name" value="bacillus anthracis domain"/>
    <property type="match status" value="1"/>
</dbReference>
<evidence type="ECO:0000259" key="3">
    <source>
        <dbReference type="Pfam" id="PF18705"/>
    </source>
</evidence>
<evidence type="ECO:0000256" key="1">
    <source>
        <dbReference type="SAM" id="Phobius"/>
    </source>
</evidence>